<evidence type="ECO:0000313" key="1">
    <source>
        <dbReference type="EMBL" id="MFC4560127.1"/>
    </source>
</evidence>
<sequence>MKEEIQATLSLIEETKKVKILYACEAGSRAWDLASDTSDYDVRFIYIHQPEYYLSIDPVGIGKKRDVFEKPIGNSLDLSGWDLTKTLRLFRKSNPSLLEWLHSDIIYSQPNHAISDMEKMLPDVFNQKACILHYINVARTNLRKNHKDIKILINILRPVLAAEWIRQHNSFPPVNFKILIDTLVPEGELFQDISQLVAYKKTGNKAAPFDSTKISEFASERLEQLDTYAKTLQPLTTDPTDELNQLFRVTLHESWS</sequence>
<dbReference type="Pfam" id="PF10127">
    <property type="entry name" value="RlaP"/>
    <property type="match status" value="1"/>
</dbReference>
<dbReference type="PANTHER" id="PTHR34817">
    <property type="entry name" value="NUCLEOTIDYLTRANSFERASE"/>
    <property type="match status" value="1"/>
</dbReference>
<comment type="caution">
    <text evidence="1">The sequence shown here is derived from an EMBL/GenBank/DDBJ whole genome shotgun (WGS) entry which is preliminary data.</text>
</comment>
<dbReference type="Proteomes" id="UP001595989">
    <property type="component" value="Unassembled WGS sequence"/>
</dbReference>
<dbReference type="EMBL" id="JBHSFU010000015">
    <property type="protein sequence ID" value="MFC4560127.1"/>
    <property type="molecule type" value="Genomic_DNA"/>
</dbReference>
<dbReference type="InterPro" id="IPR018775">
    <property type="entry name" value="RlaP"/>
</dbReference>
<protein>
    <submittedName>
        <fullName evidence="1">Nucleotidyltransferase domain-containing protein</fullName>
    </submittedName>
</protein>
<organism evidence="1 2">
    <name type="scientific">Virgibacillus kekensis</name>
    <dbReference type="NCBI Taxonomy" id="202261"/>
    <lineage>
        <taxon>Bacteria</taxon>
        <taxon>Bacillati</taxon>
        <taxon>Bacillota</taxon>
        <taxon>Bacilli</taxon>
        <taxon>Bacillales</taxon>
        <taxon>Bacillaceae</taxon>
        <taxon>Virgibacillus</taxon>
    </lineage>
</organism>
<name>A0ABV9DNX3_9BACI</name>
<evidence type="ECO:0000313" key="2">
    <source>
        <dbReference type="Proteomes" id="UP001595989"/>
    </source>
</evidence>
<dbReference type="PANTHER" id="PTHR34817:SF2">
    <property type="entry name" value="NUCLEOTIDYLTRANSFERASE"/>
    <property type="match status" value="1"/>
</dbReference>
<proteinExistence type="predicted"/>
<keyword evidence="2" id="KW-1185">Reference proteome</keyword>
<accession>A0ABV9DNX3</accession>
<gene>
    <name evidence="1" type="ORF">ACFO3D_18370</name>
</gene>
<dbReference type="RefSeq" id="WP_390299655.1">
    <property type="nucleotide sequence ID" value="NZ_JBHSFU010000015.1"/>
</dbReference>
<reference evidence="2" key="1">
    <citation type="journal article" date="2019" name="Int. J. Syst. Evol. Microbiol.">
        <title>The Global Catalogue of Microorganisms (GCM) 10K type strain sequencing project: providing services to taxonomists for standard genome sequencing and annotation.</title>
        <authorList>
            <consortium name="The Broad Institute Genomics Platform"/>
            <consortium name="The Broad Institute Genome Sequencing Center for Infectious Disease"/>
            <person name="Wu L."/>
            <person name="Ma J."/>
        </authorList>
    </citation>
    <scope>NUCLEOTIDE SEQUENCE [LARGE SCALE GENOMIC DNA]</scope>
    <source>
        <strain evidence="2">CGMCC 4.7426</strain>
    </source>
</reference>